<dbReference type="InterPro" id="IPR029063">
    <property type="entry name" value="SAM-dependent_MTases_sf"/>
</dbReference>
<reference evidence="2 3" key="1">
    <citation type="submission" date="2018-06" db="EMBL/GenBank/DDBJ databases">
        <title>Genomic Encyclopedia of Type Strains, Phase IV (KMG-IV): sequencing the most valuable type-strain genomes for metagenomic binning, comparative biology and taxonomic classification.</title>
        <authorList>
            <person name="Goeker M."/>
        </authorList>
    </citation>
    <scope>NUCLEOTIDE SEQUENCE [LARGE SCALE GENOMIC DNA]</scope>
    <source>
        <strain evidence="2 3">DSM 24875</strain>
    </source>
</reference>
<dbReference type="OrthoDB" id="9770485at2"/>
<name>A0A366FMV4_9HYPH</name>
<evidence type="ECO:0000313" key="2">
    <source>
        <dbReference type="EMBL" id="RBP15927.1"/>
    </source>
</evidence>
<keyword evidence="3" id="KW-1185">Reference proteome</keyword>
<dbReference type="AlphaFoldDB" id="A0A366FMV4"/>
<evidence type="ECO:0000313" key="3">
    <source>
        <dbReference type="Proteomes" id="UP000253529"/>
    </source>
</evidence>
<dbReference type="PANTHER" id="PTHR43591">
    <property type="entry name" value="METHYLTRANSFERASE"/>
    <property type="match status" value="1"/>
</dbReference>
<comment type="caution">
    <text evidence="2">The sequence shown here is derived from an EMBL/GenBank/DDBJ whole genome shotgun (WGS) entry which is preliminary data.</text>
</comment>
<dbReference type="CDD" id="cd02440">
    <property type="entry name" value="AdoMet_MTases"/>
    <property type="match status" value="1"/>
</dbReference>
<dbReference type="SUPFAM" id="SSF53335">
    <property type="entry name" value="S-adenosyl-L-methionine-dependent methyltransferases"/>
    <property type="match status" value="1"/>
</dbReference>
<proteinExistence type="predicted"/>
<dbReference type="Gene3D" id="3.40.50.150">
    <property type="entry name" value="Vaccinia Virus protein VP39"/>
    <property type="match status" value="1"/>
</dbReference>
<feature type="domain" description="Methyltransferase type 11" evidence="1">
    <location>
        <begin position="130"/>
        <end position="221"/>
    </location>
</feature>
<dbReference type="InterPro" id="IPR013216">
    <property type="entry name" value="Methyltransf_11"/>
</dbReference>
<organism evidence="2 3">
    <name type="scientific">Roseiarcus fermentans</name>
    <dbReference type="NCBI Taxonomy" id="1473586"/>
    <lineage>
        <taxon>Bacteria</taxon>
        <taxon>Pseudomonadati</taxon>
        <taxon>Pseudomonadota</taxon>
        <taxon>Alphaproteobacteria</taxon>
        <taxon>Hyphomicrobiales</taxon>
        <taxon>Roseiarcaceae</taxon>
        <taxon>Roseiarcus</taxon>
    </lineage>
</organism>
<protein>
    <submittedName>
        <fullName evidence="2">Ubiquinone/menaquinone biosynthesis C-methylase UbiE</fullName>
    </submittedName>
</protein>
<dbReference type="GO" id="GO:0032259">
    <property type="term" value="P:methylation"/>
    <property type="evidence" value="ECO:0007669"/>
    <property type="project" value="UniProtKB-KW"/>
</dbReference>
<sequence length="297" mass="32419">MRESNEAARKTVARAAAVTAPTDRGPASAWTSDPGPLRCPGCHGALRRTDAGFACDAGGCGARLAVRDGVLAVRDVMTGDNRIAADFYNSKLWPRLRVWDSLFWLVNGGQRRARQVALRHLPKGGGIRLLDVAIGDGVYTSWLPGDWSVVGVDISIAQLLACQRRNADRALRLVLGEAEDLPFRDRTFDAVLSNGGFNHFNDPEAALREMVRVARPGAPIVVADERPDFLDIGHRAGVPALDRWIASRLMSMGDDFADVIERHRSLDIAAIGRRVLKDCRYEVVWRGLGYLMVGAAP</sequence>
<gene>
    <name evidence="2" type="ORF">DFR50_107197</name>
</gene>
<keyword evidence="2" id="KW-0489">Methyltransferase</keyword>
<dbReference type="RefSeq" id="WP_113888732.1">
    <property type="nucleotide sequence ID" value="NZ_QNRK01000007.1"/>
</dbReference>
<accession>A0A366FMV4</accession>
<keyword evidence="2" id="KW-0808">Transferase</keyword>
<dbReference type="PANTHER" id="PTHR43591:SF24">
    <property type="entry name" value="2-METHOXY-6-POLYPRENYL-1,4-BENZOQUINOL METHYLASE, MITOCHONDRIAL"/>
    <property type="match status" value="1"/>
</dbReference>
<evidence type="ECO:0000259" key="1">
    <source>
        <dbReference type="Pfam" id="PF08241"/>
    </source>
</evidence>
<dbReference type="Pfam" id="PF08241">
    <property type="entry name" value="Methyltransf_11"/>
    <property type="match status" value="1"/>
</dbReference>
<dbReference type="GO" id="GO:0008757">
    <property type="term" value="F:S-adenosylmethionine-dependent methyltransferase activity"/>
    <property type="evidence" value="ECO:0007669"/>
    <property type="project" value="InterPro"/>
</dbReference>
<keyword evidence="2" id="KW-0830">Ubiquinone</keyword>
<dbReference type="EMBL" id="QNRK01000007">
    <property type="protein sequence ID" value="RBP15927.1"/>
    <property type="molecule type" value="Genomic_DNA"/>
</dbReference>
<dbReference type="Proteomes" id="UP000253529">
    <property type="component" value="Unassembled WGS sequence"/>
</dbReference>